<dbReference type="InterPro" id="IPR011033">
    <property type="entry name" value="PRC_barrel-like_sf"/>
</dbReference>
<dbReference type="NCBIfam" id="TIGR02888">
    <property type="entry name" value="spore_YlmC_YmxH"/>
    <property type="match status" value="1"/>
</dbReference>
<name>A0A0A5GJ18_9BACI</name>
<evidence type="ECO:0000259" key="1">
    <source>
        <dbReference type="Pfam" id="PF05239"/>
    </source>
</evidence>
<organism evidence="2 3">
    <name type="scientific">Pontibacillus halophilus JSM 076056 = DSM 19796</name>
    <dbReference type="NCBI Taxonomy" id="1385510"/>
    <lineage>
        <taxon>Bacteria</taxon>
        <taxon>Bacillati</taxon>
        <taxon>Bacillota</taxon>
        <taxon>Bacilli</taxon>
        <taxon>Bacillales</taxon>
        <taxon>Bacillaceae</taxon>
        <taxon>Pontibacillus</taxon>
    </lineage>
</organism>
<evidence type="ECO:0000313" key="3">
    <source>
        <dbReference type="Proteomes" id="UP000030528"/>
    </source>
</evidence>
<proteinExistence type="predicted"/>
<dbReference type="PANTHER" id="PTHR40061:SF1">
    <property type="entry name" value="SPORULATION PROTEIN YLMC-RELATED"/>
    <property type="match status" value="1"/>
</dbReference>
<protein>
    <recommendedName>
        <fullName evidence="1">PRC-barrel domain-containing protein</fullName>
    </recommendedName>
</protein>
<reference evidence="2 3" key="1">
    <citation type="submission" date="2013-08" db="EMBL/GenBank/DDBJ databases">
        <authorList>
            <person name="Huang J."/>
            <person name="Wang G."/>
        </authorList>
    </citation>
    <scope>NUCLEOTIDE SEQUENCE [LARGE SCALE GENOMIC DNA]</scope>
    <source>
        <strain evidence="2 3">JSM 076056</strain>
    </source>
</reference>
<gene>
    <name evidence="2" type="ORF">N781_12645</name>
</gene>
<dbReference type="InterPro" id="IPR027275">
    <property type="entry name" value="PRC-brl_dom"/>
</dbReference>
<dbReference type="Pfam" id="PF05239">
    <property type="entry name" value="PRC"/>
    <property type="match status" value="1"/>
</dbReference>
<keyword evidence="3" id="KW-1185">Reference proteome</keyword>
<dbReference type="eggNOG" id="COG1873">
    <property type="taxonomic scope" value="Bacteria"/>
</dbReference>
<dbReference type="OrthoDB" id="6024937at2"/>
<dbReference type="Proteomes" id="UP000030528">
    <property type="component" value="Unassembled WGS sequence"/>
</dbReference>
<comment type="caution">
    <text evidence="2">The sequence shown here is derived from an EMBL/GenBank/DDBJ whole genome shotgun (WGS) entry which is preliminary data.</text>
</comment>
<dbReference type="InterPro" id="IPR014238">
    <property type="entry name" value="Spore_YlmC/YmxH"/>
</dbReference>
<accession>A0A0A5GJ18</accession>
<evidence type="ECO:0000313" key="2">
    <source>
        <dbReference type="EMBL" id="KGX93251.1"/>
    </source>
</evidence>
<dbReference type="PANTHER" id="PTHR40061">
    <property type="entry name" value="SPORULATION PROTEIN YLMC-RELATED"/>
    <property type="match status" value="1"/>
</dbReference>
<dbReference type="RefSeq" id="WP_026799693.1">
    <property type="nucleotide sequence ID" value="NZ_AVPE01000003.1"/>
</dbReference>
<dbReference type="EMBL" id="AVPE01000003">
    <property type="protein sequence ID" value="KGX93251.1"/>
    <property type="molecule type" value="Genomic_DNA"/>
</dbReference>
<feature type="domain" description="PRC-barrel" evidence="1">
    <location>
        <begin position="3"/>
        <end position="76"/>
    </location>
</feature>
<dbReference type="STRING" id="1385510.GCA_000425205_01242"/>
<sequence length="88" mass="9879">MMISELQMKEIISVETGQRLGHLSDLEVDVERGRILALIVSAKGKMMGLFGKEEEIVIPWETIVTIGEDVILVKNVTKPVVYPEQKVE</sequence>
<dbReference type="SUPFAM" id="SSF50346">
    <property type="entry name" value="PRC-barrel domain"/>
    <property type="match status" value="1"/>
</dbReference>
<dbReference type="AlphaFoldDB" id="A0A0A5GJ18"/>
<dbReference type="Gene3D" id="2.30.30.240">
    <property type="entry name" value="PRC-barrel domain"/>
    <property type="match status" value="1"/>
</dbReference>